<accession>A0ABP7TCG7</accession>
<evidence type="ECO:0008006" key="4">
    <source>
        <dbReference type="Google" id="ProtNLM"/>
    </source>
</evidence>
<gene>
    <name evidence="2" type="ORF">GCM10022280_25290</name>
</gene>
<reference evidence="3" key="1">
    <citation type="journal article" date="2019" name="Int. J. Syst. Evol. Microbiol.">
        <title>The Global Catalogue of Microorganisms (GCM) 10K type strain sequencing project: providing services to taxonomists for standard genome sequencing and annotation.</title>
        <authorList>
            <consortium name="The Broad Institute Genomics Platform"/>
            <consortium name="The Broad Institute Genome Sequencing Center for Infectious Disease"/>
            <person name="Wu L."/>
            <person name="Ma J."/>
        </authorList>
    </citation>
    <scope>NUCLEOTIDE SEQUENCE [LARGE SCALE GENOMIC DNA]</scope>
    <source>
        <strain evidence="3">JCM 17563</strain>
    </source>
</reference>
<sequence length="126" mass="13819">MRYLVTVLIAASAIATPAAAAAPGTAQNFLTRAERLLGKGPLALVDGDYKRLQREGTAAGDSIRLEREAAEKAGRKILYCSPKPRAELGNMEFIKGLRAIPQQQRERISLRQGMLIVLQRKYPCRG</sequence>
<proteinExistence type="predicted"/>
<evidence type="ECO:0000313" key="2">
    <source>
        <dbReference type="EMBL" id="GAA4023486.1"/>
    </source>
</evidence>
<dbReference type="RefSeq" id="WP_344707754.1">
    <property type="nucleotide sequence ID" value="NZ_BAABBQ010000001.1"/>
</dbReference>
<feature type="signal peptide" evidence="1">
    <location>
        <begin position="1"/>
        <end position="20"/>
    </location>
</feature>
<feature type="chain" id="PRO_5046060754" description="Rap1a immunity protein domain-containing protein" evidence="1">
    <location>
        <begin position="21"/>
        <end position="126"/>
    </location>
</feature>
<evidence type="ECO:0000256" key="1">
    <source>
        <dbReference type="SAM" id="SignalP"/>
    </source>
</evidence>
<evidence type="ECO:0000313" key="3">
    <source>
        <dbReference type="Proteomes" id="UP001500235"/>
    </source>
</evidence>
<organism evidence="2 3">
    <name type="scientific">Sphingomonas swuensis</name>
    <dbReference type="NCBI Taxonomy" id="977800"/>
    <lineage>
        <taxon>Bacteria</taxon>
        <taxon>Pseudomonadati</taxon>
        <taxon>Pseudomonadota</taxon>
        <taxon>Alphaproteobacteria</taxon>
        <taxon>Sphingomonadales</taxon>
        <taxon>Sphingomonadaceae</taxon>
        <taxon>Sphingomonas</taxon>
    </lineage>
</organism>
<keyword evidence="3" id="KW-1185">Reference proteome</keyword>
<comment type="caution">
    <text evidence="2">The sequence shown here is derived from an EMBL/GenBank/DDBJ whole genome shotgun (WGS) entry which is preliminary data.</text>
</comment>
<name>A0ABP7TCG7_9SPHN</name>
<dbReference type="Proteomes" id="UP001500235">
    <property type="component" value="Unassembled WGS sequence"/>
</dbReference>
<protein>
    <recommendedName>
        <fullName evidence="4">Rap1a immunity protein domain-containing protein</fullName>
    </recommendedName>
</protein>
<keyword evidence="1" id="KW-0732">Signal</keyword>
<dbReference type="EMBL" id="BAABBQ010000001">
    <property type="protein sequence ID" value="GAA4023486.1"/>
    <property type="molecule type" value="Genomic_DNA"/>
</dbReference>